<evidence type="ECO:0000259" key="11">
    <source>
        <dbReference type="Pfam" id="PF00593"/>
    </source>
</evidence>
<feature type="signal peptide" evidence="10">
    <location>
        <begin position="1"/>
        <end position="25"/>
    </location>
</feature>
<dbReference type="InterPro" id="IPR000531">
    <property type="entry name" value="Beta-barrel_TonB"/>
</dbReference>
<reference evidence="14" key="1">
    <citation type="journal article" date="2019" name="Int. J. Syst. Evol. Microbiol.">
        <title>The Global Catalogue of Microorganisms (GCM) 10K type strain sequencing project: providing services to taxonomists for standard genome sequencing and annotation.</title>
        <authorList>
            <consortium name="The Broad Institute Genomics Platform"/>
            <consortium name="The Broad Institute Genome Sequencing Center for Infectious Disease"/>
            <person name="Wu L."/>
            <person name="Ma J."/>
        </authorList>
    </citation>
    <scope>NUCLEOTIDE SEQUENCE [LARGE SCALE GENOMIC DNA]</scope>
    <source>
        <strain evidence="14">JCM 15089</strain>
    </source>
</reference>
<evidence type="ECO:0000313" key="13">
    <source>
        <dbReference type="EMBL" id="GAA0585623.1"/>
    </source>
</evidence>
<evidence type="ECO:0000256" key="4">
    <source>
        <dbReference type="ARBA" id="ARBA00022692"/>
    </source>
</evidence>
<dbReference type="RefSeq" id="WP_166937350.1">
    <property type="nucleotide sequence ID" value="NZ_BAAADD010000012.1"/>
</dbReference>
<comment type="subcellular location">
    <subcellularLocation>
        <location evidence="1 8">Cell outer membrane</location>
        <topology evidence="1 8">Multi-pass membrane protein</topology>
    </subcellularLocation>
</comment>
<evidence type="ECO:0000256" key="3">
    <source>
        <dbReference type="ARBA" id="ARBA00022452"/>
    </source>
</evidence>
<keyword evidence="4 8" id="KW-0812">Transmembrane</keyword>
<evidence type="ECO:0000256" key="9">
    <source>
        <dbReference type="RuleBase" id="RU003357"/>
    </source>
</evidence>
<keyword evidence="6 8" id="KW-0472">Membrane</keyword>
<feature type="domain" description="TonB-dependent receptor-like beta-barrel" evidence="11">
    <location>
        <begin position="405"/>
        <end position="825"/>
    </location>
</feature>
<evidence type="ECO:0000256" key="6">
    <source>
        <dbReference type="ARBA" id="ARBA00023136"/>
    </source>
</evidence>
<evidence type="ECO:0000256" key="2">
    <source>
        <dbReference type="ARBA" id="ARBA00022448"/>
    </source>
</evidence>
<dbReference type="Pfam" id="PF00593">
    <property type="entry name" value="TonB_dep_Rec_b-barrel"/>
    <property type="match status" value="1"/>
</dbReference>
<dbReference type="SUPFAM" id="SSF56935">
    <property type="entry name" value="Porins"/>
    <property type="match status" value="1"/>
</dbReference>
<dbReference type="PROSITE" id="PS52016">
    <property type="entry name" value="TONB_DEPENDENT_REC_3"/>
    <property type="match status" value="1"/>
</dbReference>
<comment type="similarity">
    <text evidence="8 9">Belongs to the TonB-dependent receptor family.</text>
</comment>
<name>A0ABP3Q8V1_9PROT</name>
<dbReference type="CDD" id="cd01347">
    <property type="entry name" value="ligand_gated_channel"/>
    <property type="match status" value="1"/>
</dbReference>
<evidence type="ECO:0000256" key="8">
    <source>
        <dbReference type="PROSITE-ProRule" id="PRU01360"/>
    </source>
</evidence>
<protein>
    <submittedName>
        <fullName evidence="13">TonB-dependent receptor</fullName>
    </submittedName>
</protein>
<dbReference type="PROSITE" id="PS51257">
    <property type="entry name" value="PROKAR_LIPOPROTEIN"/>
    <property type="match status" value="1"/>
</dbReference>
<dbReference type="Proteomes" id="UP001499951">
    <property type="component" value="Unassembled WGS sequence"/>
</dbReference>
<evidence type="ECO:0000256" key="5">
    <source>
        <dbReference type="ARBA" id="ARBA00023077"/>
    </source>
</evidence>
<dbReference type="EMBL" id="BAAADD010000012">
    <property type="protein sequence ID" value="GAA0585623.1"/>
    <property type="molecule type" value="Genomic_DNA"/>
</dbReference>
<feature type="chain" id="PRO_5046177814" evidence="10">
    <location>
        <begin position="26"/>
        <end position="858"/>
    </location>
</feature>
<dbReference type="InterPro" id="IPR036942">
    <property type="entry name" value="Beta-barrel_TonB_sf"/>
</dbReference>
<keyword evidence="13" id="KW-0675">Receptor</keyword>
<dbReference type="InterPro" id="IPR012910">
    <property type="entry name" value="Plug_dom"/>
</dbReference>
<gene>
    <name evidence="13" type="ORF">GCM10008942_38180</name>
</gene>
<keyword evidence="10" id="KW-0732">Signal</keyword>
<proteinExistence type="inferred from homology"/>
<keyword evidence="14" id="KW-1185">Reference proteome</keyword>
<sequence>MKLKIALLAGAAVLVGTGACAPALAQENDTMETVVVSGMRASLESAMNIKKNSSSIVDSIIAEDIGKFPDMNVVDSLQHITGIQVTRDFGEGGSNVAIRGLQQIQTTLNGQEVMTAGGSRILNLQDLPAELVAGVDVYKSPTSDQLEGGLGGLINVRTARPFDFNDMKVSADVRFAYADLAGSMKPQASGMFSDRWNTSIGEVGVLLNASFQKRAFHQSFDSAGSPSWNTVAIPGTSIATSTGFWNPTQDGHRDRFGLNGSIQWRPTSSLDFYFDANYLKFSTYANQYVYYAYPSFANSVPGSFSVFPGTNDLAKGSFAGAMTIGTQGVSRDTNDIVQNYVLGGNWNHNALTVSGSIQYVRSRSNLYYTAVTSTTPATGMSEDMTTTVPSYSFTGANLTSLAAYTVTGLAYNENQYYANQLASKIDAQYEAKWGPIKEIDAGIRYVVRDNDFVPIRFVGTMAARPATELSNWMVQYNNLGFGGVFSGYSLPNSIWTFNPDMMRSNLAGVQNAVGNTNRPYVDPKAPYTQSERITSGYLQAKIETELFVPISGTVGGRIMNTNTSIHGFLGSGSPVVYSPLDVHTTRTDFLPAVNFTAHLSDDLKLRASFSKTLNLPSFSSMAPGLTLVPGNLSGNGGNPFLKPMQATSYDLSLEYYFGRANSLYLAAFDKEVKNFWATRVVPMRIDGQDWSITSTGNASDGKARGFEVGYTQWYDFLPGPLSGLGLQANYTYVDSSAPSQVVGLNTPLQYLSRHSFNLIGMYEIGKINARIAYNWRSSYYNSLYAASGQFAGTAATYNKAYGWLDASIGYDLNDSISLSVEASNLLHTRIDQYFTTTTRPASTTVNDRQFIFGVRYKM</sequence>
<evidence type="ECO:0000256" key="1">
    <source>
        <dbReference type="ARBA" id="ARBA00004571"/>
    </source>
</evidence>
<evidence type="ECO:0000259" key="12">
    <source>
        <dbReference type="Pfam" id="PF07715"/>
    </source>
</evidence>
<keyword evidence="2 8" id="KW-0813">Transport</keyword>
<keyword evidence="7 8" id="KW-0998">Cell outer membrane</keyword>
<keyword evidence="5 9" id="KW-0798">TonB box</keyword>
<evidence type="ECO:0000256" key="10">
    <source>
        <dbReference type="SAM" id="SignalP"/>
    </source>
</evidence>
<dbReference type="PANTHER" id="PTHR40980">
    <property type="entry name" value="PLUG DOMAIN-CONTAINING PROTEIN"/>
    <property type="match status" value="1"/>
</dbReference>
<dbReference type="PANTHER" id="PTHR40980:SF3">
    <property type="entry name" value="TONB-DEPENDENT RECEPTOR-LIKE BETA-BARREL DOMAIN-CONTAINING PROTEIN"/>
    <property type="match status" value="1"/>
</dbReference>
<evidence type="ECO:0000313" key="14">
    <source>
        <dbReference type="Proteomes" id="UP001499951"/>
    </source>
</evidence>
<dbReference type="InterPro" id="IPR037066">
    <property type="entry name" value="Plug_dom_sf"/>
</dbReference>
<accession>A0ABP3Q8V1</accession>
<keyword evidence="3 8" id="KW-1134">Transmembrane beta strand</keyword>
<dbReference type="Pfam" id="PF07715">
    <property type="entry name" value="Plug"/>
    <property type="match status" value="1"/>
</dbReference>
<organism evidence="13 14">
    <name type="scientific">Rhizomicrobium electricum</name>
    <dbReference type="NCBI Taxonomy" id="480070"/>
    <lineage>
        <taxon>Bacteria</taxon>
        <taxon>Pseudomonadati</taxon>
        <taxon>Pseudomonadota</taxon>
        <taxon>Alphaproteobacteria</taxon>
        <taxon>Micropepsales</taxon>
        <taxon>Micropepsaceae</taxon>
        <taxon>Rhizomicrobium</taxon>
    </lineage>
</organism>
<dbReference type="NCBIfam" id="TIGR01782">
    <property type="entry name" value="TonB-Xanth-Caul"/>
    <property type="match status" value="1"/>
</dbReference>
<dbReference type="InterPro" id="IPR039426">
    <property type="entry name" value="TonB-dep_rcpt-like"/>
</dbReference>
<evidence type="ECO:0000256" key="7">
    <source>
        <dbReference type="ARBA" id="ARBA00023237"/>
    </source>
</evidence>
<comment type="caution">
    <text evidence="13">The sequence shown here is derived from an EMBL/GenBank/DDBJ whole genome shotgun (WGS) entry which is preliminary data.</text>
</comment>
<dbReference type="Gene3D" id="2.40.170.20">
    <property type="entry name" value="TonB-dependent receptor, beta-barrel domain"/>
    <property type="match status" value="1"/>
</dbReference>
<dbReference type="InterPro" id="IPR010104">
    <property type="entry name" value="TonB_rcpt_bac"/>
</dbReference>
<dbReference type="Gene3D" id="2.170.130.10">
    <property type="entry name" value="TonB-dependent receptor, plug domain"/>
    <property type="match status" value="1"/>
</dbReference>
<feature type="domain" description="TonB-dependent receptor plug" evidence="12">
    <location>
        <begin position="51"/>
        <end position="152"/>
    </location>
</feature>